<evidence type="ECO:0000313" key="6">
    <source>
        <dbReference type="Proteomes" id="UP000381693"/>
    </source>
</evidence>
<evidence type="ECO:0000259" key="4">
    <source>
        <dbReference type="Pfam" id="PF13193"/>
    </source>
</evidence>
<feature type="compositionally biased region" description="Polar residues" evidence="2">
    <location>
        <begin position="520"/>
        <end position="537"/>
    </location>
</feature>
<dbReference type="InterPro" id="IPR045851">
    <property type="entry name" value="AMP-bd_C_sf"/>
</dbReference>
<comment type="similarity">
    <text evidence="1">Belongs to the ATP-dependent AMP-binding enzyme family.</text>
</comment>
<feature type="domain" description="AMP-dependent synthetase/ligase" evidence="3">
    <location>
        <begin position="221"/>
        <end position="366"/>
    </location>
</feature>
<dbReference type="PANTHER" id="PTHR43201">
    <property type="entry name" value="ACYL-COA SYNTHETASE"/>
    <property type="match status" value="1"/>
</dbReference>
<dbReference type="PANTHER" id="PTHR43201:SF8">
    <property type="entry name" value="ACYL-COA SYNTHETASE FAMILY MEMBER 3"/>
    <property type="match status" value="1"/>
</dbReference>
<dbReference type="Pfam" id="PF13193">
    <property type="entry name" value="AMP-binding_C"/>
    <property type="match status" value="1"/>
</dbReference>
<dbReference type="Proteomes" id="UP000381693">
    <property type="component" value="Unassembled WGS sequence"/>
</dbReference>
<feature type="domain" description="AMP-dependent synthetase/ligase" evidence="3">
    <location>
        <begin position="80"/>
        <end position="177"/>
    </location>
</feature>
<dbReference type="InterPro" id="IPR025110">
    <property type="entry name" value="AMP-bd_C"/>
</dbReference>
<sequence length="537" mass="58300">MSELPTPFGGPWNGIDWRLPPRFGKIQCLVGRIPVNRKAKGERSGVASPFPAFRKKNAVGSQAAFPNATALWRLWEKTVSRLSAEPALLPVESREWIRFRDIDSTARRFAREHLAGSSRAWVAFSLPNGPEWIAAFLACQAAGAAAMPLDATIPFDARASTARALGASYLWTSNGLEPLDPRRRRVGYAVVKTSSGSRREAAALPFSAEAMIEDGQNTAAAMGTSEKDRALALLPFGHSYALGSVILPLLLCGLRIVSAEEFLASQIPSWIRKYEITFFPSVPDIWQTLGRLPSASPPLPSLRLAVSAGAVLSGETARRIYDRFSVKIHSLYGSSETGSICYDASGDATLEGRSVGRPLPRVSVTITPSGRVSVSGRALYGRCRRVILPDLAQWNVAGELRLLGRADPAVTIGGRKIHPAEIEAVLRRLPSVTDAHVRSVRSGTRTYLIAAVESPRSAGELLGLLAKSAPSWKIPRFLVCLPRLPRNARGKVEERTLRELFHETYPQLRSAEESTIRPAATSSSDSRIATENSANLP</sequence>
<dbReference type="AlphaFoldDB" id="A0A5E6MPN7"/>
<evidence type="ECO:0000259" key="3">
    <source>
        <dbReference type="Pfam" id="PF00501"/>
    </source>
</evidence>
<dbReference type="Gene3D" id="3.30.300.30">
    <property type="match status" value="1"/>
</dbReference>
<organism evidence="5 6">
    <name type="scientific">Methylacidimicrobium cyclopophantes</name>
    <dbReference type="NCBI Taxonomy" id="1041766"/>
    <lineage>
        <taxon>Bacteria</taxon>
        <taxon>Pseudomonadati</taxon>
        <taxon>Verrucomicrobiota</taxon>
        <taxon>Methylacidimicrobium</taxon>
    </lineage>
</organism>
<proteinExistence type="inferred from homology"/>
<dbReference type="EMBL" id="CABFUZ020000162">
    <property type="protein sequence ID" value="VVM07429.1"/>
    <property type="molecule type" value="Genomic_DNA"/>
</dbReference>
<feature type="region of interest" description="Disordered" evidence="2">
    <location>
        <begin position="511"/>
        <end position="537"/>
    </location>
</feature>
<accession>A0A5E6MPN7</accession>
<gene>
    <name evidence="5" type="primary">K00666</name>
    <name evidence="5" type="ORF">MAMC_01588</name>
</gene>
<protein>
    <submittedName>
        <fullName evidence="5">Fatty-acyl-CoA synthase</fullName>
    </submittedName>
</protein>
<keyword evidence="6" id="KW-1185">Reference proteome</keyword>
<evidence type="ECO:0000313" key="5">
    <source>
        <dbReference type="EMBL" id="VVM07429.1"/>
    </source>
</evidence>
<evidence type="ECO:0000256" key="2">
    <source>
        <dbReference type="SAM" id="MobiDB-lite"/>
    </source>
</evidence>
<name>A0A5E6MPN7_9BACT</name>
<reference evidence="5" key="1">
    <citation type="submission" date="2019-09" db="EMBL/GenBank/DDBJ databases">
        <authorList>
            <person name="Cremers G."/>
        </authorList>
    </citation>
    <scope>NUCLEOTIDE SEQUENCE [LARGE SCALE GENOMIC DNA]</scope>
    <source>
        <strain evidence="5">3B</strain>
    </source>
</reference>
<dbReference type="Gene3D" id="3.40.50.12780">
    <property type="entry name" value="N-terminal domain of ligase-like"/>
    <property type="match status" value="1"/>
</dbReference>
<dbReference type="SUPFAM" id="SSF56801">
    <property type="entry name" value="Acetyl-CoA synthetase-like"/>
    <property type="match status" value="1"/>
</dbReference>
<dbReference type="InterPro" id="IPR042099">
    <property type="entry name" value="ANL_N_sf"/>
</dbReference>
<feature type="domain" description="AMP-binding enzyme C-terminal" evidence="4">
    <location>
        <begin position="421"/>
        <end position="491"/>
    </location>
</feature>
<evidence type="ECO:0000256" key="1">
    <source>
        <dbReference type="ARBA" id="ARBA00006432"/>
    </source>
</evidence>
<dbReference type="CDD" id="cd04433">
    <property type="entry name" value="AFD_class_I"/>
    <property type="match status" value="1"/>
</dbReference>
<dbReference type="InterPro" id="IPR000873">
    <property type="entry name" value="AMP-dep_synth/lig_dom"/>
</dbReference>
<dbReference type="GO" id="GO:0031956">
    <property type="term" value="F:medium-chain fatty acid-CoA ligase activity"/>
    <property type="evidence" value="ECO:0007669"/>
    <property type="project" value="TreeGrafter"/>
</dbReference>
<dbReference type="GO" id="GO:0006631">
    <property type="term" value="P:fatty acid metabolic process"/>
    <property type="evidence" value="ECO:0007669"/>
    <property type="project" value="TreeGrafter"/>
</dbReference>
<comment type="caution">
    <text evidence="5">The sequence shown here is derived from an EMBL/GenBank/DDBJ whole genome shotgun (WGS) entry which is preliminary data.</text>
</comment>
<dbReference type="Pfam" id="PF00501">
    <property type="entry name" value="AMP-binding"/>
    <property type="match status" value="2"/>
</dbReference>